<dbReference type="InterPro" id="IPR016181">
    <property type="entry name" value="Acyl_CoA_acyltransferase"/>
</dbReference>
<evidence type="ECO:0000259" key="1">
    <source>
        <dbReference type="Pfam" id="PF13302"/>
    </source>
</evidence>
<dbReference type="KEGG" id="lrs:PX52LOC_05398"/>
<sequence length="175" mass="20408">MAPLKLRTGRLRPVEETDARFVLDLRLDPKLSRHLSPVIDDEEAQRQWIARYQVRERAGREFYFIIESADGGRQYGTVRMYNFCRDTFCWGSWIVLPTAPMSTAIESTLGVYDFGFGPLGFMKSDFDVRKENVKVVRFHQRFGAVVVGQDDENLYFEITKDVYERSRADFARFIG</sequence>
<reference evidence="3" key="1">
    <citation type="submission" date="2019-08" db="EMBL/GenBank/DDBJ databases">
        <title>Limnoglobus roseus gen. nov., sp. nov., a novel freshwater planctomycete with a giant genome from the family Gemmataceae.</title>
        <authorList>
            <person name="Kulichevskaya I.S."/>
            <person name="Naumoff D.G."/>
            <person name="Miroshnikov K."/>
            <person name="Ivanova A."/>
            <person name="Philippov D.A."/>
            <person name="Hakobyan A."/>
            <person name="Rijpstra I.C."/>
            <person name="Sinninghe Damste J.S."/>
            <person name="Liesack W."/>
            <person name="Dedysh S.N."/>
        </authorList>
    </citation>
    <scope>NUCLEOTIDE SEQUENCE [LARGE SCALE GENOMIC DNA]</scope>
    <source>
        <strain evidence="3">PX52</strain>
    </source>
</reference>
<organism evidence="2 3">
    <name type="scientific">Limnoglobus roseus</name>
    <dbReference type="NCBI Taxonomy" id="2598579"/>
    <lineage>
        <taxon>Bacteria</taxon>
        <taxon>Pseudomonadati</taxon>
        <taxon>Planctomycetota</taxon>
        <taxon>Planctomycetia</taxon>
        <taxon>Gemmatales</taxon>
        <taxon>Gemmataceae</taxon>
        <taxon>Limnoglobus</taxon>
    </lineage>
</organism>
<protein>
    <recommendedName>
        <fullName evidence="1">N-acetyltransferase domain-containing protein</fullName>
    </recommendedName>
</protein>
<gene>
    <name evidence="2" type="ORF">PX52LOC_05398</name>
</gene>
<evidence type="ECO:0000313" key="2">
    <source>
        <dbReference type="EMBL" id="QEL18375.1"/>
    </source>
</evidence>
<dbReference type="EMBL" id="CP042425">
    <property type="protein sequence ID" value="QEL18375.1"/>
    <property type="molecule type" value="Genomic_DNA"/>
</dbReference>
<dbReference type="Pfam" id="PF13302">
    <property type="entry name" value="Acetyltransf_3"/>
    <property type="match status" value="1"/>
</dbReference>
<evidence type="ECO:0000313" key="3">
    <source>
        <dbReference type="Proteomes" id="UP000324974"/>
    </source>
</evidence>
<feature type="domain" description="N-acetyltransferase" evidence="1">
    <location>
        <begin position="10"/>
        <end position="144"/>
    </location>
</feature>
<dbReference type="GO" id="GO:0016747">
    <property type="term" value="F:acyltransferase activity, transferring groups other than amino-acyl groups"/>
    <property type="evidence" value="ECO:0007669"/>
    <property type="project" value="InterPro"/>
</dbReference>
<accession>A0A5C1AI96</accession>
<dbReference type="SUPFAM" id="SSF55729">
    <property type="entry name" value="Acyl-CoA N-acyltransferases (Nat)"/>
    <property type="match status" value="1"/>
</dbReference>
<dbReference type="OrthoDB" id="2049878at2"/>
<dbReference type="Gene3D" id="3.40.630.30">
    <property type="match status" value="1"/>
</dbReference>
<dbReference type="RefSeq" id="WP_149112892.1">
    <property type="nucleotide sequence ID" value="NZ_CP042425.1"/>
</dbReference>
<dbReference type="Proteomes" id="UP000324974">
    <property type="component" value="Chromosome"/>
</dbReference>
<dbReference type="AlphaFoldDB" id="A0A5C1AI96"/>
<dbReference type="InterPro" id="IPR000182">
    <property type="entry name" value="GNAT_dom"/>
</dbReference>
<keyword evidence="3" id="KW-1185">Reference proteome</keyword>
<name>A0A5C1AI96_9BACT</name>
<proteinExistence type="predicted"/>